<name>A0A6J4S250_9ACTN</name>
<organism evidence="1">
    <name type="scientific">uncultured Solirubrobacteraceae bacterium</name>
    <dbReference type="NCBI Taxonomy" id="1162706"/>
    <lineage>
        <taxon>Bacteria</taxon>
        <taxon>Bacillati</taxon>
        <taxon>Actinomycetota</taxon>
        <taxon>Thermoleophilia</taxon>
        <taxon>Solirubrobacterales</taxon>
        <taxon>Solirubrobacteraceae</taxon>
        <taxon>environmental samples</taxon>
    </lineage>
</organism>
<reference evidence="1" key="1">
    <citation type="submission" date="2020-02" db="EMBL/GenBank/DDBJ databases">
        <authorList>
            <person name="Meier V. D."/>
        </authorList>
    </citation>
    <scope>NUCLEOTIDE SEQUENCE</scope>
    <source>
        <strain evidence="1">AVDCRST_MAG30</strain>
    </source>
</reference>
<dbReference type="Gene3D" id="3.40.50.150">
    <property type="entry name" value="Vaccinia Virus protein VP39"/>
    <property type="match status" value="1"/>
</dbReference>
<dbReference type="AlphaFoldDB" id="A0A6J4S250"/>
<evidence type="ECO:0008006" key="2">
    <source>
        <dbReference type="Google" id="ProtNLM"/>
    </source>
</evidence>
<dbReference type="SUPFAM" id="SSF53335">
    <property type="entry name" value="S-adenosyl-L-methionine-dependent methyltransferases"/>
    <property type="match status" value="1"/>
</dbReference>
<dbReference type="Pfam" id="PF13489">
    <property type="entry name" value="Methyltransf_23"/>
    <property type="match status" value="1"/>
</dbReference>
<gene>
    <name evidence="1" type="ORF">AVDCRST_MAG30-1001</name>
</gene>
<dbReference type="PANTHER" id="PTHR43861">
    <property type="entry name" value="TRANS-ACONITATE 2-METHYLTRANSFERASE-RELATED"/>
    <property type="match status" value="1"/>
</dbReference>
<proteinExistence type="predicted"/>
<dbReference type="CDD" id="cd02440">
    <property type="entry name" value="AdoMet_MTases"/>
    <property type="match status" value="1"/>
</dbReference>
<dbReference type="EMBL" id="CADCVS010000165">
    <property type="protein sequence ID" value="CAA9484487.1"/>
    <property type="molecule type" value="Genomic_DNA"/>
</dbReference>
<dbReference type="InterPro" id="IPR029063">
    <property type="entry name" value="SAM-dependent_MTases_sf"/>
</dbReference>
<accession>A0A6J4S250</accession>
<sequence length="334" mass="37106">MAALGRLVTRARRVARLIRRVRHVDARVDTIVERMEAERRNRERETLAIEDRLLLRDTLIDDLVTAVESLRRSVTARLGSIDDPLRVEDLLAASRARPYVAGPPFETWDQPVAGSVLGFRRSRWGPAGASAAYERFEERFRGDEERVAASQRPYLPLLEAHEPVLDLGCGRGEMLDLLRDSGVAARGIDADEAMVARCAAKGHDVEAADAVDHLQRAPDGRYGALFCAQVIEHLPYRQLLELLELAVARLRPGGVLIAETVNPHAPHALRMFWTDLTHQHPIFPEVALALCESAGFEQAYVFHPMGTGDVDVDTWRQSAYAVVAVAPRGPEAPR</sequence>
<evidence type="ECO:0000313" key="1">
    <source>
        <dbReference type="EMBL" id="CAA9484487.1"/>
    </source>
</evidence>
<protein>
    <recommendedName>
        <fullName evidence="2">Methyltransferase type 11 domain-containing protein</fullName>
    </recommendedName>
</protein>